<dbReference type="eggNOG" id="arCOG02876">
    <property type="taxonomic scope" value="Archaea"/>
</dbReference>
<sequence>MTLPIDNPTVVHEQKRRALSPYLKFVRNLDSETSLKTRIEHVAYDIFEDGIDWLVDALVKAGVSAGVSIPASHLETDKTVRDGIRRLVNTGNEVVVHGYRHTSYMETPYETANAELTAIISCFDSRLGVQPAGFHVPFMRCSRGTVQAAEEHGIEWIVGTEPSDVDTSISFLQPESPYDLQLFERGNAGPAVTERMAETAEGGSLLLCHPNIHAVHDARKSFAAFLAEGSFVKPSTAAADETEQLGLLLDCFPPFQVR</sequence>
<feature type="domain" description="NodB homology" evidence="1">
    <location>
        <begin position="53"/>
        <end position="155"/>
    </location>
</feature>
<dbReference type="Gene3D" id="3.20.20.370">
    <property type="entry name" value="Glycoside hydrolase/deacetylase"/>
    <property type="match status" value="1"/>
</dbReference>
<dbReference type="InterPro" id="IPR011330">
    <property type="entry name" value="Glyco_hydro/deAcase_b/a-brl"/>
</dbReference>
<evidence type="ECO:0000313" key="3">
    <source>
        <dbReference type="EMBL" id="ELY38720.1"/>
    </source>
</evidence>
<dbReference type="GO" id="GO:0016810">
    <property type="term" value="F:hydrolase activity, acting on carbon-nitrogen (but not peptide) bonds"/>
    <property type="evidence" value="ECO:0007669"/>
    <property type="project" value="InterPro"/>
</dbReference>
<dbReference type="EMBL" id="AOHV01000020">
    <property type="protein sequence ID" value="ELY38720.1"/>
    <property type="molecule type" value="Genomic_DNA"/>
</dbReference>
<keyword evidence="5" id="KW-1185">Reference proteome</keyword>
<gene>
    <name evidence="2" type="ordered locus">HacjB3_17508</name>
    <name evidence="3" type="ORF">C497_07259</name>
</gene>
<organism evidence="2 4">
    <name type="scientific">Halalkalicoccus jeotgali (strain DSM 18796 / CECT 7217 / JCM 14584 / KCTC 4019 / B3)</name>
    <dbReference type="NCBI Taxonomy" id="795797"/>
    <lineage>
        <taxon>Archaea</taxon>
        <taxon>Methanobacteriati</taxon>
        <taxon>Methanobacteriota</taxon>
        <taxon>Stenosarchaea group</taxon>
        <taxon>Halobacteria</taxon>
        <taxon>Halobacteriales</taxon>
        <taxon>Halococcaceae</taxon>
        <taxon>Halalkalicoccus</taxon>
    </lineage>
</organism>
<evidence type="ECO:0000313" key="4">
    <source>
        <dbReference type="Proteomes" id="UP000000390"/>
    </source>
</evidence>
<dbReference type="GO" id="GO:0005975">
    <property type="term" value="P:carbohydrate metabolic process"/>
    <property type="evidence" value="ECO:0007669"/>
    <property type="project" value="InterPro"/>
</dbReference>
<name>D8JCU9_HALJB</name>
<evidence type="ECO:0000313" key="2">
    <source>
        <dbReference type="EMBL" id="ADJ16844.1"/>
    </source>
</evidence>
<dbReference type="InterPro" id="IPR002509">
    <property type="entry name" value="NODB_dom"/>
</dbReference>
<reference evidence="2 4" key="1">
    <citation type="journal article" date="2010" name="J. Bacteriol.">
        <title>Complete genome sequence of Halalkalicoccus jeotgali B3(T), an extremely halophilic archaeon.</title>
        <authorList>
            <person name="Roh S.W."/>
            <person name="Nam Y.D."/>
            <person name="Nam S.H."/>
            <person name="Choi S.H."/>
            <person name="Park H.S."/>
            <person name="Bae J.W."/>
        </authorList>
    </citation>
    <scope>NUCLEOTIDE SEQUENCE [LARGE SCALE GENOMIC DNA]</scope>
    <source>
        <strain evidence="2">B3</strain>
        <strain evidence="4">DSM 18796 / CECT 7217 / JCM 14584 / KCTC 4019 / B3</strain>
        <plasmid evidence="4">2</plasmid>
    </source>
</reference>
<dbReference type="KEGG" id="hje:HacjB3_17508"/>
<dbReference type="HOGENOM" id="CLU_1076076_0_0_2"/>
<proteinExistence type="predicted"/>
<dbReference type="Proteomes" id="UP000000390">
    <property type="component" value="Plasmid 2"/>
</dbReference>
<dbReference type="AlphaFoldDB" id="D8JCU9"/>
<dbReference type="PATRIC" id="fig|795797.18.peg.3417"/>
<geneLocation type="plasmid" evidence="2 4">
    <name>2</name>
</geneLocation>
<protein>
    <recommendedName>
        <fullName evidence="1">NodB homology domain-containing protein</fullName>
    </recommendedName>
</protein>
<evidence type="ECO:0000259" key="1">
    <source>
        <dbReference type="Pfam" id="PF01522"/>
    </source>
</evidence>
<dbReference type="RefSeq" id="WP_008415611.1">
    <property type="nucleotide sequence ID" value="NZ_AOHV01000020.1"/>
</dbReference>
<dbReference type="Pfam" id="PF01522">
    <property type="entry name" value="Polysacc_deac_1"/>
    <property type="match status" value="1"/>
</dbReference>
<accession>D8JCU9</accession>
<dbReference type="EMBL" id="CP002064">
    <property type="protein sequence ID" value="ADJ16844.1"/>
    <property type="molecule type" value="Genomic_DNA"/>
</dbReference>
<reference evidence="3 5" key="2">
    <citation type="journal article" date="2014" name="PLoS Genet.">
        <title>Phylogenetically driven sequencing of extremely halophilic archaea reveals strategies for static and dynamic osmo-response.</title>
        <authorList>
            <person name="Becker E.A."/>
            <person name="Seitzer P.M."/>
            <person name="Tritt A."/>
            <person name="Larsen D."/>
            <person name="Krusor M."/>
            <person name="Yao A.I."/>
            <person name="Wu D."/>
            <person name="Madern D."/>
            <person name="Eisen J.A."/>
            <person name="Darling A.E."/>
            <person name="Facciotti M.T."/>
        </authorList>
    </citation>
    <scope>NUCLEOTIDE SEQUENCE [LARGE SCALE GENOMIC DNA]</scope>
    <source>
        <strain evidence="3">B3</strain>
        <strain evidence="5">DSM 18796 / CECT 7217 / JCM 14584 / KCTC 4019 / B3</strain>
    </source>
</reference>
<keyword evidence="2" id="KW-0614">Plasmid</keyword>
<dbReference type="SUPFAM" id="SSF88713">
    <property type="entry name" value="Glycoside hydrolase/deacetylase"/>
    <property type="match status" value="1"/>
</dbReference>
<dbReference type="OrthoDB" id="10436at2157"/>
<evidence type="ECO:0000313" key="5">
    <source>
        <dbReference type="Proteomes" id="UP000011645"/>
    </source>
</evidence>
<dbReference type="Proteomes" id="UP000011645">
    <property type="component" value="Unassembled WGS sequence"/>
</dbReference>